<dbReference type="PROSITE" id="PS00028">
    <property type="entry name" value="ZINC_FINGER_C2H2_1"/>
    <property type="match status" value="1"/>
</dbReference>
<dbReference type="GO" id="GO:0005737">
    <property type="term" value="C:cytoplasm"/>
    <property type="evidence" value="ECO:0007669"/>
    <property type="project" value="TreeGrafter"/>
</dbReference>
<feature type="compositionally biased region" description="Basic and acidic residues" evidence="6">
    <location>
        <begin position="401"/>
        <end position="420"/>
    </location>
</feature>
<feature type="region of interest" description="Disordered" evidence="6">
    <location>
        <begin position="279"/>
        <end position="420"/>
    </location>
</feature>
<organism evidence="8 9">
    <name type="scientific">Caenorhabditis auriculariae</name>
    <dbReference type="NCBI Taxonomy" id="2777116"/>
    <lineage>
        <taxon>Eukaryota</taxon>
        <taxon>Metazoa</taxon>
        <taxon>Ecdysozoa</taxon>
        <taxon>Nematoda</taxon>
        <taxon>Chromadorea</taxon>
        <taxon>Rhabditida</taxon>
        <taxon>Rhabditina</taxon>
        <taxon>Rhabditomorpha</taxon>
        <taxon>Rhabditoidea</taxon>
        <taxon>Rhabditidae</taxon>
        <taxon>Peloderinae</taxon>
        <taxon>Caenorhabditis</taxon>
    </lineage>
</organism>
<sequence length="433" mass="51076">MRCHYEVLEIARNADDDEIKKSYRKLALKWHPDKNPDKVQECTEYFALLQQAYEVLSDPHERAFYDRHRESFLKGGYDGDGLNDDEKGFFSVYRKVFDTLAAEDYDFIDSSETRYPSFGNSESDYDKVVGPFYGFWSSFSTARSYAWMDKYDIRQAPNRYIRDACRAERSEQVKELVGFIRKRDPRVKKYREILELRQLEAKKKQQENRRQQILKNQREMEEYMEDENAAAERQAHLEELSKQLAEDFGESCSEPENEEDDGLQCIVCNKFFKTANAKNNHEKSKQHKKQLADLRKHMRDEDAALFATEEVAEEEEKPAKKGKNKRRDRKKKSNIFGDDDENPEEADETLEEEKKTENAVEQVEEQLERLEVADTVEPEPPVEQKEKKKRRRADKSNPAASKEETEAEPVRTEPKTGRCDRCKEVFESRTKLF</sequence>
<dbReference type="PROSITE" id="PS00636">
    <property type="entry name" value="DNAJ_1"/>
    <property type="match status" value="1"/>
</dbReference>
<evidence type="ECO:0000256" key="4">
    <source>
        <dbReference type="ARBA" id="ARBA00074367"/>
    </source>
</evidence>
<dbReference type="CDD" id="cd06257">
    <property type="entry name" value="DnaJ"/>
    <property type="match status" value="1"/>
</dbReference>
<dbReference type="SUPFAM" id="SSF46565">
    <property type="entry name" value="Chaperone J-domain"/>
    <property type="match status" value="1"/>
</dbReference>
<evidence type="ECO:0000313" key="9">
    <source>
        <dbReference type="Proteomes" id="UP000835052"/>
    </source>
</evidence>
<keyword evidence="9" id="KW-1185">Reference proteome</keyword>
<accession>A0A8S1HU78</accession>
<evidence type="ECO:0000256" key="5">
    <source>
        <dbReference type="SAM" id="Coils"/>
    </source>
</evidence>
<dbReference type="Gene3D" id="3.30.160.60">
    <property type="entry name" value="Classic Zinc Finger"/>
    <property type="match status" value="1"/>
</dbReference>
<dbReference type="GO" id="GO:0003676">
    <property type="term" value="F:nucleic acid binding"/>
    <property type="evidence" value="ECO:0007669"/>
    <property type="project" value="InterPro"/>
</dbReference>
<evidence type="ECO:0000256" key="1">
    <source>
        <dbReference type="ARBA" id="ARBA00022723"/>
    </source>
</evidence>
<keyword evidence="3" id="KW-0862">Zinc</keyword>
<dbReference type="PRINTS" id="PR00625">
    <property type="entry name" value="JDOMAIN"/>
</dbReference>
<dbReference type="Pfam" id="PF21884">
    <property type="entry name" value="ZUO1-like_ZHD"/>
    <property type="match status" value="1"/>
</dbReference>
<feature type="coiled-coil region" evidence="5">
    <location>
        <begin position="189"/>
        <end position="234"/>
    </location>
</feature>
<feature type="compositionally biased region" description="Basic and acidic residues" evidence="6">
    <location>
        <begin position="290"/>
        <end position="302"/>
    </location>
</feature>
<dbReference type="AlphaFoldDB" id="A0A8S1HU78"/>
<protein>
    <recommendedName>
        <fullName evidence="4">DnaJ homolog subfamily C member 21</fullName>
    </recommendedName>
</protein>
<dbReference type="InterPro" id="IPR001623">
    <property type="entry name" value="DnaJ_domain"/>
</dbReference>
<evidence type="ECO:0000259" key="7">
    <source>
        <dbReference type="PROSITE" id="PS50076"/>
    </source>
</evidence>
<dbReference type="PANTHER" id="PTHR44029:SF1">
    <property type="entry name" value="DNAJ HOMOLOG SUBFAMILY C MEMBER 21"/>
    <property type="match status" value="1"/>
</dbReference>
<dbReference type="PROSITE" id="PS50076">
    <property type="entry name" value="DNAJ_2"/>
    <property type="match status" value="1"/>
</dbReference>
<dbReference type="GO" id="GO:0008270">
    <property type="term" value="F:zinc ion binding"/>
    <property type="evidence" value="ECO:0007669"/>
    <property type="project" value="UniProtKB-KW"/>
</dbReference>
<dbReference type="InterPro" id="IPR054076">
    <property type="entry name" value="ZUO1-like_ZHD"/>
</dbReference>
<dbReference type="FunFam" id="1.10.287.110:FF:000046">
    <property type="entry name" value="dnaJ homolog subfamily C member 21"/>
    <property type="match status" value="1"/>
</dbReference>
<reference evidence="8" key="1">
    <citation type="submission" date="2020-10" db="EMBL/GenBank/DDBJ databases">
        <authorList>
            <person name="Kikuchi T."/>
        </authorList>
    </citation>
    <scope>NUCLEOTIDE SEQUENCE</scope>
    <source>
        <strain evidence="8">NKZ352</strain>
    </source>
</reference>
<dbReference type="SMART" id="SM00451">
    <property type="entry name" value="ZnF_U1"/>
    <property type="match status" value="1"/>
</dbReference>
<dbReference type="SUPFAM" id="SSF57667">
    <property type="entry name" value="beta-beta-alpha zinc fingers"/>
    <property type="match status" value="1"/>
</dbReference>
<dbReference type="Gene3D" id="1.10.287.110">
    <property type="entry name" value="DnaJ domain"/>
    <property type="match status" value="1"/>
</dbReference>
<feature type="compositionally biased region" description="Basic residues" evidence="6">
    <location>
        <begin position="320"/>
        <end position="333"/>
    </location>
</feature>
<gene>
    <name evidence="8" type="ORF">CAUJ_LOCUS15543</name>
</gene>
<dbReference type="InterPro" id="IPR022755">
    <property type="entry name" value="Znf_C2H2_jaz"/>
</dbReference>
<dbReference type="InterPro" id="IPR036236">
    <property type="entry name" value="Znf_C2H2_sf"/>
</dbReference>
<feature type="domain" description="J" evidence="7">
    <location>
        <begin position="3"/>
        <end position="69"/>
    </location>
</feature>
<dbReference type="Pfam" id="PF12171">
    <property type="entry name" value="zf-C2H2_jaz"/>
    <property type="match status" value="1"/>
</dbReference>
<feature type="compositionally biased region" description="Acidic residues" evidence="6">
    <location>
        <begin position="337"/>
        <end position="351"/>
    </location>
</feature>
<dbReference type="Pfam" id="PF00226">
    <property type="entry name" value="DnaJ"/>
    <property type="match status" value="1"/>
</dbReference>
<dbReference type="InterPro" id="IPR003604">
    <property type="entry name" value="Matrin/U1-like-C_Znf_C2H2"/>
</dbReference>
<keyword evidence="1" id="KW-0479">Metal-binding</keyword>
<comment type="caution">
    <text evidence="8">The sequence shown here is derived from an EMBL/GenBank/DDBJ whole genome shotgun (WGS) entry which is preliminary data.</text>
</comment>
<evidence type="ECO:0000256" key="3">
    <source>
        <dbReference type="ARBA" id="ARBA00022833"/>
    </source>
</evidence>
<name>A0A8S1HU78_9PELO</name>
<evidence type="ECO:0000256" key="2">
    <source>
        <dbReference type="ARBA" id="ARBA00022771"/>
    </source>
</evidence>
<dbReference type="EMBL" id="CAJGYM010000190">
    <property type="protein sequence ID" value="CAD6199642.1"/>
    <property type="molecule type" value="Genomic_DNA"/>
</dbReference>
<dbReference type="InterPro" id="IPR018253">
    <property type="entry name" value="DnaJ_domain_CS"/>
</dbReference>
<dbReference type="InterPro" id="IPR013087">
    <property type="entry name" value="Znf_C2H2_type"/>
</dbReference>
<dbReference type="Proteomes" id="UP000835052">
    <property type="component" value="Unassembled WGS sequence"/>
</dbReference>
<evidence type="ECO:0000313" key="8">
    <source>
        <dbReference type="EMBL" id="CAD6199642.1"/>
    </source>
</evidence>
<dbReference type="OrthoDB" id="552049at2759"/>
<dbReference type="InterPro" id="IPR036869">
    <property type="entry name" value="J_dom_sf"/>
</dbReference>
<evidence type="ECO:0000256" key="6">
    <source>
        <dbReference type="SAM" id="MobiDB-lite"/>
    </source>
</evidence>
<keyword evidence="5" id="KW-0175">Coiled coil</keyword>
<dbReference type="SMART" id="SM00271">
    <property type="entry name" value="DnaJ"/>
    <property type="match status" value="1"/>
</dbReference>
<keyword evidence="2" id="KW-0863">Zinc-finger</keyword>
<dbReference type="PANTHER" id="PTHR44029">
    <property type="entry name" value="DNAJ HOMOLOG SUBFAMILY C MEMBER 21"/>
    <property type="match status" value="1"/>
</dbReference>
<dbReference type="InterPro" id="IPR051964">
    <property type="entry name" value="Chaperone_stress_response"/>
</dbReference>
<proteinExistence type="predicted"/>